<dbReference type="GO" id="GO:0016787">
    <property type="term" value="F:hydrolase activity"/>
    <property type="evidence" value="ECO:0007669"/>
    <property type="project" value="UniProtKB-KW"/>
</dbReference>
<organism evidence="7">
    <name type="scientific">Medicago truncatula</name>
    <name type="common">Barrel medic</name>
    <name type="synonym">Medicago tribuloides</name>
    <dbReference type="NCBI Taxonomy" id="3880"/>
    <lineage>
        <taxon>Eukaryota</taxon>
        <taxon>Viridiplantae</taxon>
        <taxon>Streptophyta</taxon>
        <taxon>Embryophyta</taxon>
        <taxon>Tracheophyta</taxon>
        <taxon>Spermatophyta</taxon>
        <taxon>Magnoliopsida</taxon>
        <taxon>eudicotyledons</taxon>
        <taxon>Gunneridae</taxon>
        <taxon>Pentapetalae</taxon>
        <taxon>rosids</taxon>
        <taxon>fabids</taxon>
        <taxon>Fabales</taxon>
        <taxon>Fabaceae</taxon>
        <taxon>Papilionoideae</taxon>
        <taxon>50 kb inversion clade</taxon>
        <taxon>NPAAA clade</taxon>
        <taxon>Hologalegina</taxon>
        <taxon>IRL clade</taxon>
        <taxon>Trifolieae</taxon>
        <taxon>Medicago</taxon>
    </lineage>
</organism>
<sequence length="210" mass="23852">MTYFNNTIGETSEPLLAQKVETKQTELSHATFLSKLIFSWVNSLLSLGYTKALALEDIPSLVSEDEADMAYQKFAQAWESLVRERTKNDTKSLVLWSIVRSYLKENILIAFYALIRTIAVVVSPLILYAFVNYSNRTEEDLKQGLSIVGFLVVTKVFESLSQRHWFFNSKEVRYENEISSNGSSLSKAAKAFKLGKDEALGRRNCELHCS</sequence>
<reference evidence="7" key="1">
    <citation type="journal article" date="2018" name="Nat. Plants">
        <title>Whole-genome landscape of Medicago truncatula symbiotic genes.</title>
        <authorList>
            <person name="Pecrix Y."/>
            <person name="Gamas P."/>
            <person name="Carrere S."/>
        </authorList>
    </citation>
    <scope>NUCLEOTIDE SEQUENCE</scope>
    <source>
        <tissue evidence="7">Leaves</tissue>
    </source>
</reference>
<dbReference type="InterPro" id="IPR036640">
    <property type="entry name" value="ABC1_TM_sf"/>
</dbReference>
<keyword evidence="3" id="KW-0067">ATP-binding</keyword>
<evidence type="ECO:0000256" key="6">
    <source>
        <dbReference type="SAM" id="Phobius"/>
    </source>
</evidence>
<evidence type="ECO:0000256" key="5">
    <source>
        <dbReference type="ARBA" id="ARBA00023136"/>
    </source>
</evidence>
<dbReference type="EC" id="3.6.3.44" evidence="7"/>
<evidence type="ECO:0000256" key="1">
    <source>
        <dbReference type="ARBA" id="ARBA00022692"/>
    </source>
</evidence>
<proteinExistence type="predicted"/>
<gene>
    <name evidence="7" type="ORF">MtrunA17_Chr8g0353561</name>
</gene>
<dbReference type="SUPFAM" id="SSF90123">
    <property type="entry name" value="ABC transporter transmembrane region"/>
    <property type="match status" value="1"/>
</dbReference>
<dbReference type="Gramene" id="rna46469">
    <property type="protein sequence ID" value="RHN40326.1"/>
    <property type="gene ID" value="gene46469"/>
</dbReference>
<dbReference type="Proteomes" id="UP000265566">
    <property type="component" value="Chromosome 8"/>
</dbReference>
<protein>
    <submittedName>
        <fullName evidence="7">Putative xenobiotic-transporting ATPase</fullName>
        <ecNumber evidence="7">3.6.3.44</ecNumber>
    </submittedName>
</protein>
<keyword evidence="7" id="KW-0378">Hydrolase</keyword>
<keyword evidence="5 6" id="KW-0472">Membrane</keyword>
<dbReference type="PANTHER" id="PTHR24223:SF108">
    <property type="entry name" value="ABC TRANSPORTER C FAMILY MEMBER 8"/>
    <property type="match status" value="1"/>
</dbReference>
<accession>A0A396GGD3</accession>
<evidence type="ECO:0000256" key="2">
    <source>
        <dbReference type="ARBA" id="ARBA00022741"/>
    </source>
</evidence>
<feature type="transmembrane region" description="Helical" evidence="6">
    <location>
        <begin position="143"/>
        <end position="160"/>
    </location>
</feature>
<evidence type="ECO:0000256" key="4">
    <source>
        <dbReference type="ARBA" id="ARBA00022989"/>
    </source>
</evidence>
<name>A0A396GGD3_MEDTR</name>
<evidence type="ECO:0000313" key="7">
    <source>
        <dbReference type="EMBL" id="RHN40326.1"/>
    </source>
</evidence>
<dbReference type="GO" id="GO:0016020">
    <property type="term" value="C:membrane"/>
    <property type="evidence" value="ECO:0007669"/>
    <property type="project" value="InterPro"/>
</dbReference>
<dbReference type="AlphaFoldDB" id="A0A396GGD3"/>
<dbReference type="EMBL" id="PSQE01000008">
    <property type="protein sequence ID" value="RHN40326.1"/>
    <property type="molecule type" value="Genomic_DNA"/>
</dbReference>
<feature type="transmembrane region" description="Helical" evidence="6">
    <location>
        <begin position="107"/>
        <end position="131"/>
    </location>
</feature>
<dbReference type="GO" id="GO:0005524">
    <property type="term" value="F:ATP binding"/>
    <property type="evidence" value="ECO:0007669"/>
    <property type="project" value="UniProtKB-KW"/>
</dbReference>
<dbReference type="InterPro" id="IPR050173">
    <property type="entry name" value="ABC_transporter_C-like"/>
</dbReference>
<keyword evidence="2" id="KW-0547">Nucleotide-binding</keyword>
<keyword evidence="4 6" id="KW-1133">Transmembrane helix</keyword>
<keyword evidence="1 6" id="KW-0812">Transmembrane</keyword>
<comment type="caution">
    <text evidence="7">The sequence shown here is derived from an EMBL/GenBank/DDBJ whole genome shotgun (WGS) entry which is preliminary data.</text>
</comment>
<dbReference type="PANTHER" id="PTHR24223">
    <property type="entry name" value="ATP-BINDING CASSETTE SUB-FAMILY C"/>
    <property type="match status" value="1"/>
</dbReference>
<evidence type="ECO:0000256" key="3">
    <source>
        <dbReference type="ARBA" id="ARBA00022840"/>
    </source>
</evidence>